<organism evidence="1 2">
    <name type="scientific">Piloderma croceum (strain F 1598)</name>
    <dbReference type="NCBI Taxonomy" id="765440"/>
    <lineage>
        <taxon>Eukaryota</taxon>
        <taxon>Fungi</taxon>
        <taxon>Dikarya</taxon>
        <taxon>Basidiomycota</taxon>
        <taxon>Agaricomycotina</taxon>
        <taxon>Agaricomycetes</taxon>
        <taxon>Agaricomycetidae</taxon>
        <taxon>Atheliales</taxon>
        <taxon>Atheliaceae</taxon>
        <taxon>Piloderma</taxon>
    </lineage>
</organism>
<dbReference type="EMBL" id="KN833063">
    <property type="protein sequence ID" value="KIM74289.1"/>
    <property type="molecule type" value="Genomic_DNA"/>
</dbReference>
<dbReference type="AlphaFoldDB" id="A0A0C3F2J0"/>
<evidence type="ECO:0000313" key="2">
    <source>
        <dbReference type="Proteomes" id="UP000054166"/>
    </source>
</evidence>
<dbReference type="InterPro" id="IPR036397">
    <property type="entry name" value="RNaseH_sf"/>
</dbReference>
<reference evidence="1 2" key="1">
    <citation type="submission" date="2014-04" db="EMBL/GenBank/DDBJ databases">
        <authorList>
            <consortium name="DOE Joint Genome Institute"/>
            <person name="Kuo A."/>
            <person name="Tarkka M."/>
            <person name="Buscot F."/>
            <person name="Kohler A."/>
            <person name="Nagy L.G."/>
            <person name="Floudas D."/>
            <person name="Copeland A."/>
            <person name="Barry K.W."/>
            <person name="Cichocki N."/>
            <person name="Veneault-Fourrey C."/>
            <person name="LaButti K."/>
            <person name="Lindquist E.A."/>
            <person name="Lipzen A."/>
            <person name="Lundell T."/>
            <person name="Morin E."/>
            <person name="Murat C."/>
            <person name="Sun H."/>
            <person name="Tunlid A."/>
            <person name="Henrissat B."/>
            <person name="Grigoriev I.V."/>
            <person name="Hibbett D.S."/>
            <person name="Martin F."/>
            <person name="Nordberg H.P."/>
            <person name="Cantor M.N."/>
            <person name="Hua S.X."/>
        </authorList>
    </citation>
    <scope>NUCLEOTIDE SEQUENCE [LARGE SCALE GENOMIC DNA]</scope>
    <source>
        <strain evidence="1 2">F 1598</strain>
    </source>
</reference>
<dbReference type="GO" id="GO:0003676">
    <property type="term" value="F:nucleic acid binding"/>
    <property type="evidence" value="ECO:0007669"/>
    <property type="project" value="InterPro"/>
</dbReference>
<dbReference type="InParanoid" id="A0A0C3F2J0"/>
<proteinExistence type="predicted"/>
<keyword evidence="2" id="KW-1185">Reference proteome</keyword>
<dbReference type="Proteomes" id="UP000054166">
    <property type="component" value="Unassembled WGS sequence"/>
</dbReference>
<reference evidence="2" key="2">
    <citation type="submission" date="2015-01" db="EMBL/GenBank/DDBJ databases">
        <title>Evolutionary Origins and Diversification of the Mycorrhizal Mutualists.</title>
        <authorList>
            <consortium name="DOE Joint Genome Institute"/>
            <consortium name="Mycorrhizal Genomics Consortium"/>
            <person name="Kohler A."/>
            <person name="Kuo A."/>
            <person name="Nagy L.G."/>
            <person name="Floudas D."/>
            <person name="Copeland A."/>
            <person name="Barry K.W."/>
            <person name="Cichocki N."/>
            <person name="Veneault-Fourrey C."/>
            <person name="LaButti K."/>
            <person name="Lindquist E.A."/>
            <person name="Lipzen A."/>
            <person name="Lundell T."/>
            <person name="Morin E."/>
            <person name="Murat C."/>
            <person name="Riley R."/>
            <person name="Ohm R."/>
            <person name="Sun H."/>
            <person name="Tunlid A."/>
            <person name="Henrissat B."/>
            <person name="Grigoriev I.V."/>
            <person name="Hibbett D.S."/>
            <person name="Martin F."/>
        </authorList>
    </citation>
    <scope>NUCLEOTIDE SEQUENCE [LARGE SCALE GENOMIC DNA]</scope>
    <source>
        <strain evidence="2">F 1598</strain>
    </source>
</reference>
<evidence type="ECO:0000313" key="1">
    <source>
        <dbReference type="EMBL" id="KIM74289.1"/>
    </source>
</evidence>
<feature type="non-terminal residue" evidence="1">
    <location>
        <position position="1"/>
    </location>
</feature>
<evidence type="ECO:0008006" key="3">
    <source>
        <dbReference type="Google" id="ProtNLM"/>
    </source>
</evidence>
<gene>
    <name evidence="1" type="ORF">PILCRDRAFT_80237</name>
</gene>
<dbReference type="HOGENOM" id="CLU_056788_12_1_1"/>
<dbReference type="Gene3D" id="3.30.420.10">
    <property type="entry name" value="Ribonuclease H-like superfamily/Ribonuclease H"/>
    <property type="match status" value="1"/>
</dbReference>
<name>A0A0C3F2J0_PILCF</name>
<protein>
    <recommendedName>
        <fullName evidence="3">Tc1-like transposase DDE domain-containing protein</fullName>
    </recommendedName>
</protein>
<sequence length="60" mass="7076">LIFLPSYSPDYDPIEQAFSSIKAFLYHNWFDKTLNCIDKACQNITFDKVIRYFRASGYTV</sequence>
<dbReference type="OrthoDB" id="2266637at2759"/>
<accession>A0A0C3F2J0</accession>